<evidence type="ECO:0000313" key="2">
    <source>
        <dbReference type="EMBL" id="GHO60831.1"/>
    </source>
</evidence>
<proteinExistence type="predicted"/>
<organism evidence="2 3">
    <name type="scientific">Ktedonobacter robiniae</name>
    <dbReference type="NCBI Taxonomy" id="2778365"/>
    <lineage>
        <taxon>Bacteria</taxon>
        <taxon>Bacillati</taxon>
        <taxon>Chloroflexota</taxon>
        <taxon>Ktedonobacteria</taxon>
        <taxon>Ktedonobacterales</taxon>
        <taxon>Ktedonobacteraceae</taxon>
        <taxon>Ktedonobacter</taxon>
    </lineage>
</organism>
<protein>
    <recommendedName>
        <fullName evidence="4">Transposase</fullName>
    </recommendedName>
</protein>
<evidence type="ECO:0000256" key="1">
    <source>
        <dbReference type="SAM" id="MobiDB-lite"/>
    </source>
</evidence>
<dbReference type="EMBL" id="BNJG01000006">
    <property type="protein sequence ID" value="GHO60831.1"/>
    <property type="molecule type" value="Genomic_DNA"/>
</dbReference>
<gene>
    <name evidence="2" type="ORF">KSB_93060</name>
</gene>
<name>A0ABQ3V6H2_9CHLR</name>
<sequence length="65" mass="7122">MTNGTRHQSSSAQLDFSGQLNIFELDLPDRPVSGKHALSQEGLKKGGQEPAHGLSPGCDWWLQVY</sequence>
<evidence type="ECO:0000313" key="3">
    <source>
        <dbReference type="Proteomes" id="UP000654345"/>
    </source>
</evidence>
<comment type="caution">
    <text evidence="2">The sequence shown here is derived from an EMBL/GenBank/DDBJ whole genome shotgun (WGS) entry which is preliminary data.</text>
</comment>
<dbReference type="Proteomes" id="UP000654345">
    <property type="component" value="Unassembled WGS sequence"/>
</dbReference>
<evidence type="ECO:0008006" key="4">
    <source>
        <dbReference type="Google" id="ProtNLM"/>
    </source>
</evidence>
<reference evidence="2 3" key="1">
    <citation type="journal article" date="2021" name="Int. J. Syst. Evol. Microbiol.">
        <title>Reticulibacter mediterranei gen. nov., sp. nov., within the new family Reticulibacteraceae fam. nov., and Ktedonospora formicarum gen. nov., sp. nov., Ktedonobacter robiniae sp. nov., Dictyobacter formicarum sp. nov. and Dictyobacter arantiisoli sp. nov., belonging to the class Ktedonobacteria.</title>
        <authorList>
            <person name="Yabe S."/>
            <person name="Zheng Y."/>
            <person name="Wang C.M."/>
            <person name="Sakai Y."/>
            <person name="Abe K."/>
            <person name="Yokota A."/>
            <person name="Donadio S."/>
            <person name="Cavaletti L."/>
            <person name="Monciardini P."/>
        </authorList>
    </citation>
    <scope>NUCLEOTIDE SEQUENCE [LARGE SCALE GENOMIC DNA]</scope>
    <source>
        <strain evidence="2 3">SOSP1-30</strain>
    </source>
</reference>
<keyword evidence="3" id="KW-1185">Reference proteome</keyword>
<feature type="region of interest" description="Disordered" evidence="1">
    <location>
        <begin position="33"/>
        <end position="56"/>
    </location>
</feature>
<accession>A0ABQ3V6H2</accession>